<gene>
    <name evidence="3" type="ORF">EQG79_30715</name>
</gene>
<evidence type="ECO:0000256" key="2">
    <source>
        <dbReference type="SAM" id="SignalP"/>
    </source>
</evidence>
<keyword evidence="2" id="KW-0732">Signal</keyword>
<protein>
    <recommendedName>
        <fullName evidence="5">DUF4239 domain-containing protein</fullName>
    </recommendedName>
</protein>
<evidence type="ECO:0000313" key="4">
    <source>
        <dbReference type="Proteomes" id="UP000290407"/>
    </source>
</evidence>
<reference evidence="3 4" key="1">
    <citation type="submission" date="2019-01" db="EMBL/GenBank/DDBJ databases">
        <title>Spirosoma flava sp. nov., a propanil-degrading bacterium isolated from herbicide-contaminated soil.</title>
        <authorList>
            <person name="Zhang L."/>
            <person name="Jiang J.-D."/>
        </authorList>
    </citation>
    <scope>NUCLEOTIDE SEQUENCE [LARGE SCALE GENOMIC DNA]</scope>
    <source>
        <strain evidence="3 4">TY50</strain>
    </source>
</reference>
<name>A0A4Q2UHM7_9BACT</name>
<evidence type="ECO:0000313" key="3">
    <source>
        <dbReference type="EMBL" id="RYC66229.1"/>
    </source>
</evidence>
<feature type="transmembrane region" description="Helical" evidence="1">
    <location>
        <begin position="188"/>
        <end position="212"/>
    </location>
</feature>
<sequence length="278" mass="30907">MKTRLLKAGVTLLLLLLVNHHLKASMAPSGEAHEVLVKRLSTSRVFRDFTLSMGTHLYIQELHRQTLTEAQAAKELARANSYLTHSDYLLMAEKEELAQMSGYSSWDLYQQAITRIDSVRHQFWAAFPDILMMPQTEAQAVMQRAIAQISADLVETLENIPNLKQCLADANPQHVDCLGYSKTKSLSVLIKMVSAACFTTAMLSSAALYSVIRAASEQRLSSSIEYSFIIHAFTFGLSCSVLSATTFGLANYVTQAQKIICEQQYKSKLGTCLAKYGH</sequence>
<evidence type="ECO:0000256" key="1">
    <source>
        <dbReference type="SAM" id="Phobius"/>
    </source>
</evidence>
<accession>A0A4Q2UHM7</accession>
<dbReference type="RefSeq" id="WP_077922371.1">
    <property type="nucleotide sequence ID" value="NZ_SBLB01000020.1"/>
</dbReference>
<evidence type="ECO:0008006" key="5">
    <source>
        <dbReference type="Google" id="ProtNLM"/>
    </source>
</evidence>
<keyword evidence="1" id="KW-0812">Transmembrane</keyword>
<keyword evidence="1" id="KW-0472">Membrane</keyword>
<feature type="transmembrane region" description="Helical" evidence="1">
    <location>
        <begin position="224"/>
        <end position="250"/>
    </location>
</feature>
<dbReference type="Proteomes" id="UP000290407">
    <property type="component" value="Unassembled WGS sequence"/>
</dbReference>
<proteinExistence type="predicted"/>
<feature type="chain" id="PRO_5020364572" description="DUF4239 domain-containing protein" evidence="2">
    <location>
        <begin position="24"/>
        <end position="278"/>
    </location>
</feature>
<comment type="caution">
    <text evidence="3">The sequence shown here is derived from an EMBL/GenBank/DDBJ whole genome shotgun (WGS) entry which is preliminary data.</text>
</comment>
<keyword evidence="4" id="KW-1185">Reference proteome</keyword>
<keyword evidence="1" id="KW-1133">Transmembrane helix</keyword>
<organism evidence="3 4">
    <name type="scientific">Spirosoma sordidisoli</name>
    <dbReference type="NCBI Taxonomy" id="2502893"/>
    <lineage>
        <taxon>Bacteria</taxon>
        <taxon>Pseudomonadati</taxon>
        <taxon>Bacteroidota</taxon>
        <taxon>Cytophagia</taxon>
        <taxon>Cytophagales</taxon>
        <taxon>Cytophagaceae</taxon>
        <taxon>Spirosoma</taxon>
    </lineage>
</organism>
<dbReference type="AlphaFoldDB" id="A0A4Q2UHM7"/>
<feature type="signal peptide" evidence="2">
    <location>
        <begin position="1"/>
        <end position="23"/>
    </location>
</feature>
<dbReference type="EMBL" id="SBLB01000020">
    <property type="protein sequence ID" value="RYC66229.1"/>
    <property type="molecule type" value="Genomic_DNA"/>
</dbReference>